<evidence type="ECO:0000313" key="1">
    <source>
        <dbReference type="EMBL" id="KMS58733.1"/>
    </source>
</evidence>
<sequence length="105" mass="12134">MLNILIERLKTDHVKTPLFELTPNSQVIVLDPEDVAESTDHYDSDDVQRIEAIFSFIAADDGWEKISDWVNQNYGEALDIEDFVTDPDHAKDRERAFREIEGLEI</sequence>
<keyword evidence="2" id="KW-1185">Reference proteome</keyword>
<dbReference type="PATRIC" id="fig|1420583.3.peg.1055"/>
<name>A0A0J7Y5R6_9SPHN</name>
<organism evidence="1 2">
    <name type="scientific">Sphingobium cupriresistens LL01</name>
    <dbReference type="NCBI Taxonomy" id="1420583"/>
    <lineage>
        <taxon>Bacteria</taxon>
        <taxon>Pseudomonadati</taxon>
        <taxon>Pseudomonadota</taxon>
        <taxon>Alphaproteobacteria</taxon>
        <taxon>Sphingomonadales</taxon>
        <taxon>Sphingomonadaceae</taxon>
        <taxon>Sphingobium</taxon>
    </lineage>
</organism>
<protein>
    <submittedName>
        <fullName evidence="1">Uncharacterized protein</fullName>
    </submittedName>
</protein>
<accession>A0A0J7Y5R6</accession>
<dbReference type="STRING" id="1420583.V473_05245"/>
<comment type="caution">
    <text evidence="1">The sequence shown here is derived from an EMBL/GenBank/DDBJ whole genome shotgun (WGS) entry which is preliminary data.</text>
</comment>
<evidence type="ECO:0000313" key="2">
    <source>
        <dbReference type="Proteomes" id="UP000052232"/>
    </source>
</evidence>
<dbReference type="Proteomes" id="UP000052232">
    <property type="component" value="Unassembled WGS sequence"/>
</dbReference>
<dbReference type="EMBL" id="JACT01000001">
    <property type="protein sequence ID" value="KMS58733.1"/>
    <property type="molecule type" value="Genomic_DNA"/>
</dbReference>
<gene>
    <name evidence="1" type="ORF">V473_05245</name>
</gene>
<dbReference type="AlphaFoldDB" id="A0A0J7Y5R6"/>
<proteinExistence type="predicted"/>
<reference evidence="1 2" key="1">
    <citation type="journal article" date="2015" name="G3 (Bethesda)">
        <title>Insights into Ongoing Evolution of the Hexachlorocyclohexane Catabolic Pathway from Comparative Genomics of Ten Sphingomonadaceae Strains.</title>
        <authorList>
            <person name="Pearce S.L."/>
            <person name="Oakeshott J.G."/>
            <person name="Pandey G."/>
        </authorList>
    </citation>
    <scope>NUCLEOTIDE SEQUENCE [LARGE SCALE GENOMIC DNA]</scope>
    <source>
        <strain evidence="1 2">LL01</strain>
    </source>
</reference>